<reference evidence="2 3" key="1">
    <citation type="submission" date="2016-02" db="EMBL/GenBank/DDBJ databases">
        <title>Band-tailed pigeon sequencing and assembly.</title>
        <authorList>
            <person name="Soares A.E."/>
            <person name="Novak B.J."/>
            <person name="Rice E.S."/>
            <person name="O'Connell B."/>
            <person name="Chang D."/>
            <person name="Weber S."/>
            <person name="Shapiro B."/>
        </authorList>
    </citation>
    <scope>NUCLEOTIDE SEQUENCE [LARGE SCALE GENOMIC DNA]</scope>
    <source>
        <strain evidence="2">BTP2013</strain>
        <tissue evidence="2">Blood</tissue>
    </source>
</reference>
<gene>
    <name evidence="2" type="ORF">AV530_007403</name>
</gene>
<feature type="region of interest" description="Disordered" evidence="1">
    <location>
        <begin position="130"/>
        <end position="150"/>
    </location>
</feature>
<organism evidence="2 3">
    <name type="scientific">Patagioenas fasciata monilis</name>
    <dbReference type="NCBI Taxonomy" id="372326"/>
    <lineage>
        <taxon>Eukaryota</taxon>
        <taxon>Metazoa</taxon>
        <taxon>Chordata</taxon>
        <taxon>Craniata</taxon>
        <taxon>Vertebrata</taxon>
        <taxon>Euteleostomi</taxon>
        <taxon>Archelosauria</taxon>
        <taxon>Archosauria</taxon>
        <taxon>Dinosauria</taxon>
        <taxon>Saurischia</taxon>
        <taxon>Theropoda</taxon>
        <taxon>Coelurosauria</taxon>
        <taxon>Aves</taxon>
        <taxon>Neognathae</taxon>
        <taxon>Neoaves</taxon>
        <taxon>Columbimorphae</taxon>
        <taxon>Columbiformes</taxon>
        <taxon>Columbidae</taxon>
        <taxon>Patagioenas</taxon>
    </lineage>
</organism>
<proteinExistence type="predicted"/>
<evidence type="ECO:0000256" key="1">
    <source>
        <dbReference type="SAM" id="MobiDB-lite"/>
    </source>
</evidence>
<protein>
    <submittedName>
        <fullName evidence="2">Uncharacterized protein</fullName>
    </submittedName>
</protein>
<dbReference type="AlphaFoldDB" id="A0A1V4JXP7"/>
<name>A0A1V4JXP7_PATFA</name>
<dbReference type="OrthoDB" id="9423665at2759"/>
<sequence length="188" mass="22032">MVLWARWASGTSFLPYCRRNTHLKISSREINGKTDIKPHRTRVVARTVIPNEMSQRSEDPEFMENYHDWKVKPVKRIEDWDEDICYAIISLLLRKQRKQTATGLFERRKIELENYSLPDVPELLPERQTADADGHDNQENRVSCGLTSDKQVDQRYPVRNNMTGSTKGMFANKLCSSHYRKDLARCDM</sequence>
<evidence type="ECO:0000313" key="3">
    <source>
        <dbReference type="Proteomes" id="UP000190648"/>
    </source>
</evidence>
<evidence type="ECO:0000313" key="2">
    <source>
        <dbReference type="EMBL" id="OPJ76966.1"/>
    </source>
</evidence>
<dbReference type="Proteomes" id="UP000190648">
    <property type="component" value="Unassembled WGS sequence"/>
</dbReference>
<accession>A0A1V4JXP7</accession>
<keyword evidence="3" id="KW-1185">Reference proteome</keyword>
<dbReference type="STRING" id="372326.A0A1V4JXP7"/>
<comment type="caution">
    <text evidence="2">The sequence shown here is derived from an EMBL/GenBank/DDBJ whole genome shotgun (WGS) entry which is preliminary data.</text>
</comment>
<feature type="compositionally biased region" description="Basic and acidic residues" evidence="1">
    <location>
        <begin position="130"/>
        <end position="139"/>
    </location>
</feature>
<dbReference type="EMBL" id="LSYS01005497">
    <property type="protein sequence ID" value="OPJ76966.1"/>
    <property type="molecule type" value="Genomic_DNA"/>
</dbReference>